<accession>A0ABV0T3D9</accession>
<proteinExistence type="predicted"/>
<name>A0ABV0T3D9_9TELE</name>
<organism evidence="1 2">
    <name type="scientific">Ilyodon furcidens</name>
    <name type="common">goldbreast splitfin</name>
    <dbReference type="NCBI Taxonomy" id="33524"/>
    <lineage>
        <taxon>Eukaryota</taxon>
        <taxon>Metazoa</taxon>
        <taxon>Chordata</taxon>
        <taxon>Craniata</taxon>
        <taxon>Vertebrata</taxon>
        <taxon>Euteleostomi</taxon>
        <taxon>Actinopterygii</taxon>
        <taxon>Neopterygii</taxon>
        <taxon>Teleostei</taxon>
        <taxon>Neoteleostei</taxon>
        <taxon>Acanthomorphata</taxon>
        <taxon>Ovalentaria</taxon>
        <taxon>Atherinomorphae</taxon>
        <taxon>Cyprinodontiformes</taxon>
        <taxon>Goodeidae</taxon>
        <taxon>Ilyodon</taxon>
    </lineage>
</organism>
<evidence type="ECO:0000313" key="2">
    <source>
        <dbReference type="Proteomes" id="UP001482620"/>
    </source>
</evidence>
<gene>
    <name evidence="1" type="ORF">ILYODFUR_031855</name>
</gene>
<keyword evidence="2" id="KW-1185">Reference proteome</keyword>
<dbReference type="EMBL" id="JAHRIQ010016617">
    <property type="protein sequence ID" value="MEQ2226880.1"/>
    <property type="molecule type" value="Genomic_DNA"/>
</dbReference>
<protein>
    <submittedName>
        <fullName evidence="1">Uncharacterized protein</fullName>
    </submittedName>
</protein>
<evidence type="ECO:0000313" key="1">
    <source>
        <dbReference type="EMBL" id="MEQ2226880.1"/>
    </source>
</evidence>
<comment type="caution">
    <text evidence="1">The sequence shown here is derived from an EMBL/GenBank/DDBJ whole genome shotgun (WGS) entry which is preliminary data.</text>
</comment>
<sequence>MFCVGPCCRRQSTGGPMVTASAALGRVLKPLKMKLHTYKKILQNMKIYWPLTLSQVLVLLEQLSPPLLPYDRSAGGIPAKHFTINNKPSLFNNWDLDSYFCL</sequence>
<dbReference type="Proteomes" id="UP001482620">
    <property type="component" value="Unassembled WGS sequence"/>
</dbReference>
<reference evidence="1 2" key="1">
    <citation type="submission" date="2021-06" db="EMBL/GenBank/DDBJ databases">
        <authorList>
            <person name="Palmer J.M."/>
        </authorList>
    </citation>
    <scope>NUCLEOTIDE SEQUENCE [LARGE SCALE GENOMIC DNA]</scope>
    <source>
        <strain evidence="2">if_2019</strain>
        <tissue evidence="1">Muscle</tissue>
    </source>
</reference>